<name>A0A7S4K715_9STRA</name>
<dbReference type="GO" id="GO:0009523">
    <property type="term" value="C:photosystem II"/>
    <property type="evidence" value="ECO:0007669"/>
    <property type="project" value="InterPro"/>
</dbReference>
<dbReference type="GO" id="GO:0019898">
    <property type="term" value="C:extrinsic component of membrane"/>
    <property type="evidence" value="ECO:0007669"/>
    <property type="project" value="InterPro"/>
</dbReference>
<keyword evidence="1" id="KW-0732">Signal</keyword>
<evidence type="ECO:0000313" key="3">
    <source>
        <dbReference type="EMBL" id="CAE2285693.1"/>
    </source>
</evidence>
<accession>A0A7S4K715</accession>
<dbReference type="AlphaFoldDB" id="A0A7S4K715"/>
<dbReference type="InterPro" id="IPR002683">
    <property type="entry name" value="PsbP_C"/>
</dbReference>
<dbReference type="GO" id="GO:0015979">
    <property type="term" value="P:photosynthesis"/>
    <property type="evidence" value="ECO:0007669"/>
    <property type="project" value="InterPro"/>
</dbReference>
<protein>
    <recommendedName>
        <fullName evidence="2">PsbP C-terminal domain-containing protein</fullName>
    </recommendedName>
</protein>
<feature type="signal peptide" evidence="1">
    <location>
        <begin position="1"/>
        <end position="18"/>
    </location>
</feature>
<gene>
    <name evidence="3" type="ORF">OAUR00152_LOCUS40230</name>
</gene>
<evidence type="ECO:0000256" key="1">
    <source>
        <dbReference type="SAM" id="SignalP"/>
    </source>
</evidence>
<feature type="chain" id="PRO_5031528660" description="PsbP C-terminal domain-containing protein" evidence="1">
    <location>
        <begin position="19"/>
        <end position="287"/>
    </location>
</feature>
<organism evidence="3">
    <name type="scientific">Odontella aurita</name>
    <dbReference type="NCBI Taxonomy" id="265563"/>
    <lineage>
        <taxon>Eukaryota</taxon>
        <taxon>Sar</taxon>
        <taxon>Stramenopiles</taxon>
        <taxon>Ochrophyta</taxon>
        <taxon>Bacillariophyta</taxon>
        <taxon>Mediophyceae</taxon>
        <taxon>Biddulphiophycidae</taxon>
        <taxon>Eupodiscales</taxon>
        <taxon>Odontellaceae</taxon>
        <taxon>Odontella</taxon>
    </lineage>
</organism>
<evidence type="ECO:0000259" key="2">
    <source>
        <dbReference type="Pfam" id="PF01789"/>
    </source>
</evidence>
<dbReference type="EMBL" id="HBKQ01058895">
    <property type="protein sequence ID" value="CAE2285693.1"/>
    <property type="molecule type" value="Transcribed_RNA"/>
</dbReference>
<feature type="domain" description="PsbP C-terminal" evidence="2">
    <location>
        <begin position="201"/>
        <end position="275"/>
    </location>
</feature>
<proteinExistence type="predicted"/>
<dbReference type="GO" id="GO:0005509">
    <property type="term" value="F:calcium ion binding"/>
    <property type="evidence" value="ECO:0007669"/>
    <property type="project" value="InterPro"/>
</dbReference>
<dbReference type="Gene3D" id="3.40.1000.10">
    <property type="entry name" value="Mog1/PsbP, alpha/beta/alpha sandwich"/>
    <property type="match status" value="1"/>
</dbReference>
<dbReference type="Pfam" id="PF01789">
    <property type="entry name" value="PsbP"/>
    <property type="match status" value="1"/>
</dbReference>
<sequence length="287" mass="30425">MRHRFFLALNALISFVSAFQPNYFEKRFLSAFRVELTPSALSLSRETPESDADILVASRQEFLRSALASSAAGATTVLLPQDAASAFEGGVGGLGKTKPETGVVFRDPDATCADPGPGGDVTNELLSPDGTPALVTFNAPWPMLRSSISVESRDLANPETAFVQVAKLPKGKGASDLPKSFFEDAIFGQKGKFGAYGAPSDIKIKKTDSGSASGSSLYMGSFTTLTPAMRESERQAFISASVVGDGVFMLVTGSTATRFRKLEKDLRKVAESFSVVAAPKTELRSSS</sequence>
<reference evidence="3" key="1">
    <citation type="submission" date="2021-01" db="EMBL/GenBank/DDBJ databases">
        <authorList>
            <person name="Corre E."/>
            <person name="Pelletier E."/>
            <person name="Niang G."/>
            <person name="Scheremetjew M."/>
            <person name="Finn R."/>
            <person name="Kale V."/>
            <person name="Holt S."/>
            <person name="Cochrane G."/>
            <person name="Meng A."/>
            <person name="Brown T."/>
            <person name="Cohen L."/>
        </authorList>
    </citation>
    <scope>NUCLEOTIDE SEQUENCE</scope>
    <source>
        <strain evidence="3">Isolate 1302-5</strain>
    </source>
</reference>